<keyword evidence="1" id="KW-0812">Transmembrane</keyword>
<name>X1M0D1_9ZZZZ</name>
<sequence>MNTKNLTLFLICFVFVNIFGYILIVRQNLVKCSKDLTGKFALSVFVKKEEKTPEVLAEKIRKLEHSEIEQLEFIPKEKTKEKLALALKKEITPIESNPFP</sequence>
<reference evidence="2" key="1">
    <citation type="journal article" date="2014" name="Front. Microbiol.">
        <title>High frequency of phylogenetically diverse reductive dehalogenase-homologous genes in deep subseafloor sedimentary metagenomes.</title>
        <authorList>
            <person name="Kawai M."/>
            <person name="Futagami T."/>
            <person name="Toyoda A."/>
            <person name="Takaki Y."/>
            <person name="Nishi S."/>
            <person name="Hori S."/>
            <person name="Arai W."/>
            <person name="Tsubouchi T."/>
            <person name="Morono Y."/>
            <person name="Uchiyama I."/>
            <person name="Ito T."/>
            <person name="Fujiyama A."/>
            <person name="Inagaki F."/>
            <person name="Takami H."/>
        </authorList>
    </citation>
    <scope>NUCLEOTIDE SEQUENCE</scope>
    <source>
        <strain evidence="2">Expedition CK06-06</strain>
    </source>
</reference>
<dbReference type="EMBL" id="BARV01013671">
    <property type="protein sequence ID" value="GAI25017.1"/>
    <property type="molecule type" value="Genomic_DNA"/>
</dbReference>
<evidence type="ECO:0000256" key="1">
    <source>
        <dbReference type="SAM" id="Phobius"/>
    </source>
</evidence>
<protein>
    <recommendedName>
        <fullName evidence="3">FtsX extracellular domain-containing protein</fullName>
    </recommendedName>
</protein>
<feature type="non-terminal residue" evidence="2">
    <location>
        <position position="100"/>
    </location>
</feature>
<evidence type="ECO:0008006" key="3">
    <source>
        <dbReference type="Google" id="ProtNLM"/>
    </source>
</evidence>
<gene>
    <name evidence="2" type="ORF">S06H3_24513</name>
</gene>
<proteinExistence type="predicted"/>
<accession>X1M0D1</accession>
<feature type="transmembrane region" description="Helical" evidence="1">
    <location>
        <begin position="6"/>
        <end position="24"/>
    </location>
</feature>
<organism evidence="2">
    <name type="scientific">marine sediment metagenome</name>
    <dbReference type="NCBI Taxonomy" id="412755"/>
    <lineage>
        <taxon>unclassified sequences</taxon>
        <taxon>metagenomes</taxon>
        <taxon>ecological metagenomes</taxon>
    </lineage>
</organism>
<dbReference type="AlphaFoldDB" id="X1M0D1"/>
<evidence type="ECO:0000313" key="2">
    <source>
        <dbReference type="EMBL" id="GAI25017.1"/>
    </source>
</evidence>
<comment type="caution">
    <text evidence="2">The sequence shown here is derived from an EMBL/GenBank/DDBJ whole genome shotgun (WGS) entry which is preliminary data.</text>
</comment>
<keyword evidence="1" id="KW-1133">Transmembrane helix</keyword>
<keyword evidence="1" id="KW-0472">Membrane</keyword>